<keyword evidence="15" id="KW-1185">Reference proteome</keyword>
<dbReference type="Gene3D" id="3.40.50.300">
    <property type="entry name" value="P-loop containing nucleotide triphosphate hydrolases"/>
    <property type="match status" value="1"/>
</dbReference>
<feature type="domain" description="DNA mismatch repair proteins mutS family" evidence="13">
    <location>
        <begin position="882"/>
        <end position="898"/>
    </location>
</feature>
<dbReference type="PANTHER" id="PTHR11361">
    <property type="entry name" value="DNA MISMATCH REPAIR PROTEIN MUTS FAMILY MEMBER"/>
    <property type="match status" value="1"/>
</dbReference>
<evidence type="ECO:0000313" key="15">
    <source>
        <dbReference type="Proteomes" id="UP001338582"/>
    </source>
</evidence>
<dbReference type="InterPro" id="IPR045076">
    <property type="entry name" value="MutS"/>
</dbReference>
<evidence type="ECO:0000259" key="13">
    <source>
        <dbReference type="PROSITE" id="PS00486"/>
    </source>
</evidence>
<dbReference type="SUPFAM" id="SSF48334">
    <property type="entry name" value="DNA repair protein MutS, domain III"/>
    <property type="match status" value="1"/>
</dbReference>
<comment type="subunit">
    <text evidence="10">Heterodimer consisting of MSH2-MSH3 (MutS beta). Forms a ternary complex with MutL alpha (MLH1-PMS1).</text>
</comment>
<evidence type="ECO:0000313" key="14">
    <source>
        <dbReference type="EMBL" id="WPK26818.1"/>
    </source>
</evidence>
<organism evidence="14 15">
    <name type="scientific">Australozyma saopauloensis</name>
    <dbReference type="NCBI Taxonomy" id="291208"/>
    <lineage>
        <taxon>Eukaryota</taxon>
        <taxon>Fungi</taxon>
        <taxon>Dikarya</taxon>
        <taxon>Ascomycota</taxon>
        <taxon>Saccharomycotina</taxon>
        <taxon>Pichiomycetes</taxon>
        <taxon>Metschnikowiaceae</taxon>
        <taxon>Australozyma</taxon>
    </lineage>
</organism>
<dbReference type="PROSITE" id="PS00486">
    <property type="entry name" value="DNA_MISMATCH_REPAIR_2"/>
    <property type="match status" value="1"/>
</dbReference>
<dbReference type="Pfam" id="PF01624">
    <property type="entry name" value="MutS_I"/>
    <property type="match status" value="1"/>
</dbReference>
<dbReference type="RefSeq" id="XP_062879197.1">
    <property type="nucleotide sequence ID" value="XM_063023127.1"/>
</dbReference>
<dbReference type="AlphaFoldDB" id="A0AAX4HEL4"/>
<reference evidence="14 15" key="1">
    <citation type="submission" date="2023-10" db="EMBL/GenBank/DDBJ databases">
        <title>Draft Genome Sequence of Candida saopaulonensis from a very Premature Infant with Sepsis.</title>
        <authorList>
            <person name="Ning Y."/>
            <person name="Dai R."/>
            <person name="Xiao M."/>
            <person name="Xu Y."/>
            <person name="Yan Q."/>
            <person name="Zhang L."/>
        </authorList>
    </citation>
    <scope>NUCLEOTIDE SEQUENCE [LARGE SCALE GENOMIC DNA]</scope>
    <source>
        <strain evidence="14 15">19XY460</strain>
    </source>
</reference>
<dbReference type="GO" id="GO:0030983">
    <property type="term" value="F:mismatched DNA binding"/>
    <property type="evidence" value="ECO:0007669"/>
    <property type="project" value="InterPro"/>
</dbReference>
<evidence type="ECO:0000256" key="11">
    <source>
        <dbReference type="ARBA" id="ARBA00029792"/>
    </source>
</evidence>
<evidence type="ECO:0000256" key="6">
    <source>
        <dbReference type="ARBA" id="ARBA00022840"/>
    </source>
</evidence>
<evidence type="ECO:0000256" key="4">
    <source>
        <dbReference type="ARBA" id="ARBA00022741"/>
    </source>
</evidence>
<dbReference type="Proteomes" id="UP001338582">
    <property type="component" value="Chromosome 5"/>
</dbReference>
<protein>
    <recommendedName>
        <fullName evidence="2">DNA mismatch repair protein MSH3</fullName>
    </recommendedName>
    <alternativeName>
        <fullName evidence="3">DNA mismatch repair protein msh3</fullName>
    </alternativeName>
    <alternativeName>
        <fullName evidence="11">MutS protein homolog 3</fullName>
    </alternativeName>
</protein>
<keyword evidence="5" id="KW-0227">DNA damage</keyword>
<dbReference type="Pfam" id="PF05192">
    <property type="entry name" value="MutS_III"/>
    <property type="match status" value="1"/>
</dbReference>
<dbReference type="GO" id="GO:0005524">
    <property type="term" value="F:ATP binding"/>
    <property type="evidence" value="ECO:0007669"/>
    <property type="project" value="UniProtKB-KW"/>
</dbReference>
<dbReference type="InterPro" id="IPR027417">
    <property type="entry name" value="P-loop_NTPase"/>
</dbReference>
<dbReference type="Gene3D" id="3.30.420.110">
    <property type="entry name" value="MutS, connector domain"/>
    <property type="match status" value="1"/>
</dbReference>
<proteinExistence type="inferred from homology"/>
<feature type="region of interest" description="Disordered" evidence="12">
    <location>
        <begin position="1"/>
        <end position="46"/>
    </location>
</feature>
<dbReference type="InterPro" id="IPR007696">
    <property type="entry name" value="DNA_mismatch_repair_MutS_core"/>
</dbReference>
<dbReference type="InterPro" id="IPR036187">
    <property type="entry name" value="DNA_mismatch_repair_MutS_sf"/>
</dbReference>
<dbReference type="GO" id="GO:0005634">
    <property type="term" value="C:nucleus"/>
    <property type="evidence" value="ECO:0007669"/>
    <property type="project" value="TreeGrafter"/>
</dbReference>
<dbReference type="EMBL" id="CP138898">
    <property type="protein sequence ID" value="WPK26818.1"/>
    <property type="molecule type" value="Genomic_DNA"/>
</dbReference>
<dbReference type="Gene3D" id="3.40.1170.10">
    <property type="entry name" value="DNA repair protein MutS, domain I"/>
    <property type="match status" value="1"/>
</dbReference>
<evidence type="ECO:0000256" key="2">
    <source>
        <dbReference type="ARBA" id="ARBA00019000"/>
    </source>
</evidence>
<comment type="similarity">
    <text evidence="1">Belongs to the DNA mismatch repair MutS family. MSH3 subfamily.</text>
</comment>
<dbReference type="PANTHER" id="PTHR11361:SF122">
    <property type="entry name" value="DNA MISMATCH REPAIR PROTEIN MSH3"/>
    <property type="match status" value="1"/>
</dbReference>
<dbReference type="SMART" id="SM00534">
    <property type="entry name" value="MUTSac"/>
    <property type="match status" value="1"/>
</dbReference>
<dbReference type="KEGG" id="asau:88175241"/>
<dbReference type="InterPro" id="IPR036678">
    <property type="entry name" value="MutS_con_dom_sf"/>
</dbReference>
<gene>
    <name evidence="14" type="ORF">PUMCH_004180</name>
</gene>
<evidence type="ECO:0000256" key="8">
    <source>
        <dbReference type="ARBA" id="ARBA00023204"/>
    </source>
</evidence>
<evidence type="ECO:0000256" key="5">
    <source>
        <dbReference type="ARBA" id="ARBA00022763"/>
    </source>
</evidence>
<dbReference type="Pfam" id="PF00488">
    <property type="entry name" value="MutS_V"/>
    <property type="match status" value="1"/>
</dbReference>
<comment type="function">
    <text evidence="9">Component of the post-replicative DNA mismatch repair system (MMR). Heterodimerizes with MSH2 to form MutS beta, which binds to DNA mismatches thereby initiating DNA repair. MSH3 provides substrate-binding and substrate specificity to the complex. When bound, the MutS beta heterodimer bends the DNA helix and shields approximately 20 base pairs. Acts mainly to repair insertion-deletion loops (IDLs) from 2 to 13 nucleotides in size, but can also repair base-base and single insertion-deletion mismatches that occur during replication. After mismatch binding, forms a ternary complex with the MutL alpha heterodimer, which is thought to be responsible for directing the downstream MMR events, including strand discrimination, excision, and resynthesis. ATP binding and hydrolysis play a pivotal role in mismatch repair functions.</text>
</comment>
<keyword evidence="4" id="KW-0547">Nucleotide-binding</keyword>
<dbReference type="Gene3D" id="1.10.1420.10">
    <property type="match status" value="2"/>
</dbReference>
<keyword evidence="6" id="KW-0067">ATP-binding</keyword>
<evidence type="ECO:0000256" key="9">
    <source>
        <dbReference type="ARBA" id="ARBA00025373"/>
    </source>
</evidence>
<evidence type="ECO:0000256" key="3">
    <source>
        <dbReference type="ARBA" id="ARBA00022151"/>
    </source>
</evidence>
<dbReference type="SUPFAM" id="SSF52540">
    <property type="entry name" value="P-loop containing nucleoside triphosphate hydrolases"/>
    <property type="match status" value="1"/>
</dbReference>
<dbReference type="InterPro" id="IPR007695">
    <property type="entry name" value="DNA_mismatch_repair_MutS-lik_N"/>
</dbReference>
<dbReference type="InterPro" id="IPR000432">
    <property type="entry name" value="DNA_mismatch_repair_MutS_C"/>
</dbReference>
<dbReference type="InterPro" id="IPR016151">
    <property type="entry name" value="DNA_mismatch_repair_MutS_N"/>
</dbReference>
<dbReference type="GO" id="GO:0140664">
    <property type="term" value="F:ATP-dependent DNA damage sensor activity"/>
    <property type="evidence" value="ECO:0007669"/>
    <property type="project" value="InterPro"/>
</dbReference>
<accession>A0AAX4HEL4</accession>
<feature type="compositionally biased region" description="Polar residues" evidence="12">
    <location>
        <begin position="1"/>
        <end position="21"/>
    </location>
</feature>
<dbReference type="GeneID" id="88175241"/>
<evidence type="ECO:0000256" key="7">
    <source>
        <dbReference type="ARBA" id="ARBA00023125"/>
    </source>
</evidence>
<name>A0AAX4HEL4_9ASCO</name>
<dbReference type="InterPro" id="IPR017261">
    <property type="entry name" value="DNA_mismatch_repair_MutS/MSH"/>
</dbReference>
<feature type="compositionally biased region" description="Basic and acidic residues" evidence="12">
    <location>
        <begin position="35"/>
        <end position="46"/>
    </location>
</feature>
<dbReference type="SMART" id="SM00533">
    <property type="entry name" value="MUTSd"/>
    <property type="match status" value="1"/>
</dbReference>
<sequence>MSKSAGSKKQATLSRFFTPTKQKPIPKLTELSENYAKRDFNGEDSAKKRLKAEVLPANDEIQKNENSLNSSTIVVDDHESGVGVAAMNETIAPTPARKTNGSSKARAPKGTRAKLTPLEQQFKTLKAQNMDKVLAYQVGYKFKFFGQDAVVASHLLNIMLIPGNISLEDQSHDRFAYCLIPDSRLHVHLQRLLNNGLKVGVVKQTETAAVKSVDGLNKSGLFERKITGIYTKGTYMGDELFTGDPTINRSNNADYVAESSYILCIDELNYPKETAIVAVQPVTGDIVYDTFSDTFTRDQLESRLAYLTPSEVVIIGTSEAPLRETKLALKLHNPSIALQFKQRESVEAIQANLVDFFQSLDSSGRLNHLAEYYTLNFPISVQSCIDQLVKYLAEFKLSSVFTIPENFTNLTDTKKYMLLPINTLRALDIFQVQDDPGAKRGTLLWLLNHTHTRKGLSLLRDWISKPLIQRDEILTRAKAVMTFKSETFVHLLDAFKNSLLNLGKSGVDLDRCLIKVHYSSTYRTDKISRKEFYIMIKSFNDILQLFQDFGQSGLDDFKKVHKDSELLVELFESIFEASKDNMAEVFLKQIDAANALEDKDLSKQKIEYFNVSQFPEVFPEIQNELNEIATIDFLLSEELSEIRTYLKRPQLSYVTVLKDTHLIEVRNGKAVDALPSDWLKISGTKSVSRFRPPKVVSLHKRRMYHSEKLLKECDESFNRILQDFDSHYIYFKNIVHRIATFDCLYSLAKATVSETNLSYTVPKFVDEQVIDIKNASHPIILKLGSQNMYVPNDVNLSYLKQRVMIITGPNMGGKSSYVKQIALIVIMAQIGCPIPCSEATMGIFDLVFVRMGASDDILKGKSTFMVEMLEAANIVNLYSEKSLVIMDEIGRGTGTVDGISLAHSILKYVIEDKMGPLTLFITHYPSLHTLEDEYQIVKNSHMAFLELKRDGEKGWPEVVFLFKLVDGVVSNLYGLNVANLAGIDPSIIKTAHEVSEEMKKELEVEADRQWLNQLDFTSIHNLLNSL</sequence>
<evidence type="ECO:0000256" key="1">
    <source>
        <dbReference type="ARBA" id="ARBA00007094"/>
    </source>
</evidence>
<dbReference type="GO" id="GO:0006312">
    <property type="term" value="P:mitotic recombination"/>
    <property type="evidence" value="ECO:0007669"/>
    <property type="project" value="TreeGrafter"/>
</dbReference>
<evidence type="ECO:0000256" key="10">
    <source>
        <dbReference type="ARBA" id="ARBA00025902"/>
    </source>
</evidence>
<dbReference type="PIRSF" id="PIRSF037677">
    <property type="entry name" value="DNA_mis_repair_Msh6"/>
    <property type="match status" value="1"/>
</dbReference>
<dbReference type="GO" id="GO:0006298">
    <property type="term" value="P:mismatch repair"/>
    <property type="evidence" value="ECO:0007669"/>
    <property type="project" value="InterPro"/>
</dbReference>
<keyword evidence="7" id="KW-0238">DNA-binding</keyword>
<evidence type="ECO:0000256" key="12">
    <source>
        <dbReference type="SAM" id="MobiDB-lite"/>
    </source>
</evidence>
<keyword evidence="8" id="KW-0234">DNA repair</keyword>
<dbReference type="SUPFAM" id="SSF55271">
    <property type="entry name" value="DNA repair protein MutS, domain I"/>
    <property type="match status" value="1"/>
</dbReference>